<dbReference type="AlphaFoldDB" id="A0A0M9VUN7"/>
<keyword evidence="6" id="KW-0326">Glycosidase</keyword>
<evidence type="ECO:0000259" key="9">
    <source>
        <dbReference type="Pfam" id="PF17652"/>
    </source>
</evidence>
<dbReference type="PANTHER" id="PTHR31983">
    <property type="entry name" value="ENDO-1,3(4)-BETA-GLUCANASE 1"/>
    <property type="match status" value="1"/>
</dbReference>
<dbReference type="Pfam" id="PF17652">
    <property type="entry name" value="Glyco_hydro81C"/>
    <property type="match status" value="1"/>
</dbReference>
<dbReference type="GO" id="GO:0000272">
    <property type="term" value="P:polysaccharide catabolic process"/>
    <property type="evidence" value="ECO:0007669"/>
    <property type="project" value="UniProtKB-KW"/>
</dbReference>
<feature type="domain" description="Glycosyl hydrolase family 81 C-terminal" evidence="9">
    <location>
        <begin position="1"/>
        <end position="151"/>
    </location>
</feature>
<evidence type="ECO:0000256" key="1">
    <source>
        <dbReference type="ARBA" id="ARBA00000382"/>
    </source>
</evidence>
<evidence type="ECO:0000256" key="7">
    <source>
        <dbReference type="ARBA" id="ARBA00023316"/>
    </source>
</evidence>
<proteinExistence type="inferred from homology"/>
<evidence type="ECO:0000256" key="8">
    <source>
        <dbReference type="ARBA" id="ARBA00023326"/>
    </source>
</evidence>
<keyword evidence="11" id="KW-1185">Reference proteome</keyword>
<dbReference type="PANTHER" id="PTHR31983:SF0">
    <property type="entry name" value="GLUCAN ENDO-1,3-BETA-D-GLUCOSIDASE 2"/>
    <property type="match status" value="1"/>
</dbReference>
<dbReference type="EMBL" id="LGSR01000019">
    <property type="protein sequence ID" value="KOS20073.1"/>
    <property type="molecule type" value="Genomic_DNA"/>
</dbReference>
<protein>
    <recommendedName>
        <fullName evidence="3">glucan endo-1,3-beta-D-glucosidase</fullName>
        <ecNumber evidence="3">3.2.1.39</ecNumber>
    </recommendedName>
</protein>
<keyword evidence="8" id="KW-0624">Polysaccharide degradation</keyword>
<evidence type="ECO:0000256" key="4">
    <source>
        <dbReference type="ARBA" id="ARBA00022801"/>
    </source>
</evidence>
<dbReference type="Proteomes" id="UP000053831">
    <property type="component" value="Unassembled WGS sequence"/>
</dbReference>
<dbReference type="GO" id="GO:0052861">
    <property type="term" value="F:endo-1,3(4)-beta-glucanase activity"/>
    <property type="evidence" value="ECO:0007669"/>
    <property type="project" value="InterPro"/>
</dbReference>
<evidence type="ECO:0000313" key="11">
    <source>
        <dbReference type="Proteomes" id="UP000053831"/>
    </source>
</evidence>
<name>A0A0M9VUN7_ESCWE</name>
<dbReference type="GO" id="GO:0042973">
    <property type="term" value="F:glucan endo-1,3-beta-D-glucosidase activity"/>
    <property type="evidence" value="ECO:0007669"/>
    <property type="project" value="UniProtKB-EC"/>
</dbReference>
<dbReference type="GO" id="GO:0071555">
    <property type="term" value="P:cell wall organization"/>
    <property type="evidence" value="ECO:0007669"/>
    <property type="project" value="UniProtKB-KW"/>
</dbReference>
<dbReference type="PROSITE" id="PS52008">
    <property type="entry name" value="GH81"/>
    <property type="match status" value="1"/>
</dbReference>
<dbReference type="InterPro" id="IPR005200">
    <property type="entry name" value="Endo-beta-glucanase"/>
</dbReference>
<dbReference type="EC" id="3.2.1.39" evidence="3"/>
<gene>
    <name evidence="10" type="ORF">ESCO_005682</name>
</gene>
<evidence type="ECO:0000256" key="6">
    <source>
        <dbReference type="ARBA" id="ARBA00023295"/>
    </source>
</evidence>
<dbReference type="Gene3D" id="1.20.5.420">
    <property type="entry name" value="Immunoglobulin FC, subunit C"/>
    <property type="match status" value="1"/>
</dbReference>
<dbReference type="STRING" id="150374.A0A0M9VUN7"/>
<comment type="similarity">
    <text evidence="2">Belongs to the glycosyl hydrolase 81 family.</text>
</comment>
<keyword evidence="4" id="KW-0378">Hydrolase</keyword>
<keyword evidence="7" id="KW-0961">Cell wall biogenesis/degradation</keyword>
<evidence type="ECO:0000313" key="10">
    <source>
        <dbReference type="EMBL" id="KOS20073.1"/>
    </source>
</evidence>
<dbReference type="OrthoDB" id="4473401at2759"/>
<evidence type="ECO:0000256" key="5">
    <source>
        <dbReference type="ARBA" id="ARBA00023277"/>
    </source>
</evidence>
<organism evidence="10 11">
    <name type="scientific">Escovopsis weberi</name>
    <dbReference type="NCBI Taxonomy" id="150374"/>
    <lineage>
        <taxon>Eukaryota</taxon>
        <taxon>Fungi</taxon>
        <taxon>Dikarya</taxon>
        <taxon>Ascomycota</taxon>
        <taxon>Pezizomycotina</taxon>
        <taxon>Sordariomycetes</taxon>
        <taxon>Hypocreomycetidae</taxon>
        <taxon>Hypocreales</taxon>
        <taxon>Hypocreaceae</taxon>
        <taxon>Escovopsis</taxon>
    </lineage>
</organism>
<sequence length="160" mass="18164">MWGKVSSNADLEARGNLQLAIIARSLSHYYLYKKDNVVQPKQFIGNKVAGILFENKIDHTTYFDPNIEAIQGIHMIPILPSTPYVRSREFVKEEWEVYFSQGRIDDIGNAWKGIIYASYASVDPKKAWEFFSSRTFSPQWLDGGASLTWFMAYAAALGGI</sequence>
<dbReference type="InterPro" id="IPR040720">
    <property type="entry name" value="GH81_C"/>
</dbReference>
<comment type="catalytic activity">
    <reaction evidence="1">
        <text>Hydrolysis of (1-&gt;3)-beta-D-glucosidic linkages in (1-&gt;3)-beta-D-glucans.</text>
        <dbReference type="EC" id="3.2.1.39"/>
    </reaction>
</comment>
<evidence type="ECO:0000256" key="2">
    <source>
        <dbReference type="ARBA" id="ARBA00010730"/>
    </source>
</evidence>
<dbReference type="GO" id="GO:0009986">
    <property type="term" value="C:cell surface"/>
    <property type="evidence" value="ECO:0007669"/>
    <property type="project" value="TreeGrafter"/>
</dbReference>
<keyword evidence="5" id="KW-0119">Carbohydrate metabolism</keyword>
<comment type="caution">
    <text evidence="10">The sequence shown here is derived from an EMBL/GenBank/DDBJ whole genome shotgun (WGS) entry which is preliminary data.</text>
</comment>
<accession>A0A0M9VUN7</accession>
<evidence type="ECO:0000256" key="3">
    <source>
        <dbReference type="ARBA" id="ARBA00012780"/>
    </source>
</evidence>
<reference evidence="10 11" key="1">
    <citation type="submission" date="2015-07" db="EMBL/GenBank/DDBJ databases">
        <title>The genome of the fungus Escovopsis weberi, a specialized disease agent of ant agriculture.</title>
        <authorList>
            <person name="de Man T.J."/>
            <person name="Stajich J.E."/>
            <person name="Kubicek C.P."/>
            <person name="Chenthamara K."/>
            <person name="Atanasova L."/>
            <person name="Druzhinina I.S."/>
            <person name="Birnbaum S."/>
            <person name="Barribeau S.M."/>
            <person name="Teiling C."/>
            <person name="Suen G."/>
            <person name="Currie C."/>
            <person name="Gerardo N.M."/>
        </authorList>
    </citation>
    <scope>NUCLEOTIDE SEQUENCE [LARGE SCALE GENOMIC DNA]</scope>
</reference>